<accession>A0ABT1WX38</accession>
<dbReference type="RefSeq" id="WP_257175288.1">
    <property type="nucleotide sequence ID" value="NZ_JAJUOY010000009.1"/>
</dbReference>
<dbReference type="InterPro" id="IPR036866">
    <property type="entry name" value="RibonucZ/Hydroxyglut_hydro"/>
</dbReference>
<evidence type="ECO:0000313" key="3">
    <source>
        <dbReference type="EMBL" id="MCQ9630235.1"/>
    </source>
</evidence>
<evidence type="ECO:0000256" key="1">
    <source>
        <dbReference type="SAM" id="Phobius"/>
    </source>
</evidence>
<dbReference type="Proteomes" id="UP001206331">
    <property type="component" value="Unassembled WGS sequence"/>
</dbReference>
<reference evidence="3 4" key="1">
    <citation type="submission" date="2021-12" db="EMBL/GenBank/DDBJ databases">
        <title>Identification and characterization of A. suis stains in western Canada.</title>
        <authorList>
            <person name="Kulathunga D.G.R.S."/>
            <person name="De Oliveira Costa M."/>
        </authorList>
    </citation>
    <scope>NUCLEOTIDE SEQUENCE [LARGE SCALE GENOMIC DNA]</scope>
    <source>
        <strain evidence="3 4">18_292</strain>
    </source>
</reference>
<dbReference type="PANTHER" id="PTHR15032:SF4">
    <property type="entry name" value="N-ACYL-PHOSPHATIDYLETHANOLAMINE-HYDROLYZING PHOSPHOLIPASE D"/>
    <property type="match status" value="1"/>
</dbReference>
<keyword evidence="1" id="KW-0472">Membrane</keyword>
<organism evidence="3 4">
    <name type="scientific">Actinobacillus suis</name>
    <dbReference type="NCBI Taxonomy" id="716"/>
    <lineage>
        <taxon>Bacteria</taxon>
        <taxon>Pseudomonadati</taxon>
        <taxon>Pseudomonadota</taxon>
        <taxon>Gammaproteobacteria</taxon>
        <taxon>Pasteurellales</taxon>
        <taxon>Pasteurellaceae</taxon>
        <taxon>Actinobacillus</taxon>
    </lineage>
</organism>
<comment type="caution">
    <text evidence="3">The sequence shown here is derived from an EMBL/GenBank/DDBJ whole genome shotgun (WGS) entry which is preliminary data.</text>
</comment>
<proteinExistence type="predicted"/>
<dbReference type="InterPro" id="IPR001279">
    <property type="entry name" value="Metallo-B-lactamas"/>
</dbReference>
<dbReference type="Pfam" id="PF12706">
    <property type="entry name" value="Lactamase_B_2"/>
    <property type="match status" value="1"/>
</dbReference>
<keyword evidence="4" id="KW-1185">Reference proteome</keyword>
<evidence type="ECO:0000259" key="2">
    <source>
        <dbReference type="Pfam" id="PF12706"/>
    </source>
</evidence>
<keyword evidence="1" id="KW-0812">Transmembrane</keyword>
<sequence length="367" mass="41944">MKKWLKGLLYLFSGILLIVAVLGIMLYRNLGDLPDESRFRNLPYYKNGQFTNLYEPELPYYPEQATGKGGFIRYDGYTPKARLPMTMLDQNSFGQAEQFAYYWLGHSSAILELSSQRILIDPVFGNANPLNFPLIAPRFQEAPIQLKNLPKLDAVLLTHDHYDHLEADTIRHLADKVDRFIAPLGVGARLQSWGVPVEKITELGWGDSSMFGEIKLTAETAQHYTSRWTTDRNKTLWASFVLEANGRRIFWSGDTSYGKHLAEIGQKYGGFDLAFVEIDAANAGWPKTHMFPEQAIQAAQDLKAKRMLPIHWGVFSLGRNPWYQSIDTSVKTAAEKGVILDVPKMGEKYQPEHFQNNQWWQALELRR</sequence>
<protein>
    <submittedName>
        <fullName evidence="3">MBL fold metallo-hydrolase</fullName>
    </submittedName>
</protein>
<evidence type="ECO:0000313" key="4">
    <source>
        <dbReference type="Proteomes" id="UP001206331"/>
    </source>
</evidence>
<dbReference type="PANTHER" id="PTHR15032">
    <property type="entry name" value="N-ACYL-PHOSPHATIDYLETHANOLAMINE-HYDROLYZING PHOSPHOLIPASE D"/>
    <property type="match status" value="1"/>
</dbReference>
<feature type="domain" description="Metallo-beta-lactamase" evidence="2">
    <location>
        <begin position="117"/>
        <end position="312"/>
    </location>
</feature>
<name>A0ABT1WX38_ACTSU</name>
<gene>
    <name evidence="3" type="ORF">LZL92_08045</name>
</gene>
<dbReference type="EMBL" id="JAJUPA010000008">
    <property type="protein sequence ID" value="MCQ9630235.1"/>
    <property type="molecule type" value="Genomic_DNA"/>
</dbReference>
<dbReference type="Gene3D" id="3.60.15.10">
    <property type="entry name" value="Ribonuclease Z/Hydroxyacylglutathione hydrolase-like"/>
    <property type="match status" value="1"/>
</dbReference>
<feature type="transmembrane region" description="Helical" evidence="1">
    <location>
        <begin position="7"/>
        <end position="27"/>
    </location>
</feature>
<keyword evidence="1" id="KW-1133">Transmembrane helix</keyword>
<dbReference type="SUPFAM" id="SSF56281">
    <property type="entry name" value="Metallo-hydrolase/oxidoreductase"/>
    <property type="match status" value="1"/>
</dbReference>